<name>A0A367ZPM3_9BACT</name>
<dbReference type="Proteomes" id="UP000252355">
    <property type="component" value="Unassembled WGS sequence"/>
</dbReference>
<dbReference type="AlphaFoldDB" id="A0A367ZPM3"/>
<evidence type="ECO:0000313" key="3">
    <source>
        <dbReference type="Proteomes" id="UP000252355"/>
    </source>
</evidence>
<reference evidence="2 3" key="1">
    <citation type="submission" date="2018-05" db="EMBL/GenBank/DDBJ databases">
        <title>A metagenomic window into the 2 km-deep terrestrial subsurface aquifer revealed taxonomically and functionally diverse microbial community comprising novel uncultured bacterial lineages.</title>
        <authorList>
            <person name="Kadnikov V.V."/>
            <person name="Mardanov A.V."/>
            <person name="Beletsky A.V."/>
            <person name="Banks D."/>
            <person name="Pimenov N.V."/>
            <person name="Frank Y.A."/>
            <person name="Karnachuk O.V."/>
            <person name="Ravin N.V."/>
        </authorList>
    </citation>
    <scope>NUCLEOTIDE SEQUENCE [LARGE SCALE GENOMIC DNA]</scope>
    <source>
        <strain evidence="2">BY5</strain>
    </source>
</reference>
<protein>
    <submittedName>
        <fullName evidence="2">Uncharacterized protein</fullName>
    </submittedName>
</protein>
<evidence type="ECO:0000256" key="1">
    <source>
        <dbReference type="SAM" id="MobiDB-lite"/>
    </source>
</evidence>
<feature type="region of interest" description="Disordered" evidence="1">
    <location>
        <begin position="214"/>
        <end position="235"/>
    </location>
</feature>
<gene>
    <name evidence="2" type="ORF">OZSIB_0182</name>
</gene>
<sequence length="235" mass="25231">MRTEGHGSPGGSEGGNKTTGWSSARGGAPTTGVRLIPWLPPDFPPFARRGPIISSASSLTLHPLRRSTGPVHYTEFLFSFSSNQARACRAPTVCRHEPQGRALDPRATNLWRTGPCDAPIWWFEKRKKVRPPQFAALSGLTSVSVAPGDSRENHSAQIRTRAKSKAPPHVLPAAAPFEPQADQANAAVRAGCFSRPRLIGRNVPASGNSCVMPARGCSSSGWNRPHARTTNEEGE</sequence>
<dbReference type="EMBL" id="QOQW01000014">
    <property type="protein sequence ID" value="RCK79311.1"/>
    <property type="molecule type" value="Genomic_DNA"/>
</dbReference>
<proteinExistence type="predicted"/>
<comment type="caution">
    <text evidence="2">The sequence shown here is derived from an EMBL/GenBank/DDBJ whole genome shotgun (WGS) entry which is preliminary data.</text>
</comment>
<feature type="region of interest" description="Disordered" evidence="1">
    <location>
        <begin position="145"/>
        <end position="169"/>
    </location>
</feature>
<evidence type="ECO:0000313" key="2">
    <source>
        <dbReference type="EMBL" id="RCK79311.1"/>
    </source>
</evidence>
<accession>A0A367ZPM3</accession>
<feature type="region of interest" description="Disordered" evidence="1">
    <location>
        <begin position="1"/>
        <end position="27"/>
    </location>
</feature>
<organism evidence="2 3">
    <name type="scientific">Candidatus Ozemobacter sibiricus</name>
    <dbReference type="NCBI Taxonomy" id="2268124"/>
    <lineage>
        <taxon>Bacteria</taxon>
        <taxon>Candidatus Ozemobacteria</taxon>
        <taxon>Candidatus Ozemobacterales</taxon>
        <taxon>Candidatus Ozemobacteraceae</taxon>
        <taxon>Candidatus Ozemobacter</taxon>
    </lineage>
</organism>